<evidence type="ECO:0000256" key="1">
    <source>
        <dbReference type="SAM" id="Phobius"/>
    </source>
</evidence>
<keyword evidence="1" id="KW-0472">Membrane</keyword>
<dbReference type="InterPro" id="IPR013320">
    <property type="entry name" value="ConA-like_dom_sf"/>
</dbReference>
<organism evidence="2 3">
    <name type="scientific">Arabidopsis thaliana</name>
    <name type="common">Mouse-ear cress</name>
    <dbReference type="NCBI Taxonomy" id="3702"/>
    <lineage>
        <taxon>Eukaryota</taxon>
        <taxon>Viridiplantae</taxon>
        <taxon>Streptophyta</taxon>
        <taxon>Embryophyta</taxon>
        <taxon>Tracheophyta</taxon>
        <taxon>Spermatophyta</taxon>
        <taxon>Magnoliopsida</taxon>
        <taxon>eudicotyledons</taxon>
        <taxon>Gunneridae</taxon>
        <taxon>Pentapetalae</taxon>
        <taxon>rosids</taxon>
        <taxon>malvids</taxon>
        <taxon>Brassicales</taxon>
        <taxon>Brassicaceae</taxon>
        <taxon>Camelineae</taxon>
        <taxon>Arabidopsis</taxon>
    </lineage>
</organism>
<proteinExistence type="predicted"/>
<dbReference type="SUPFAM" id="SSF49899">
    <property type="entry name" value="Concanavalin A-like lectins/glucanases"/>
    <property type="match status" value="1"/>
</dbReference>
<dbReference type="Proteomes" id="UP000078284">
    <property type="component" value="Chromosome 3"/>
</dbReference>
<evidence type="ECO:0000313" key="3">
    <source>
        <dbReference type="Proteomes" id="UP000078284"/>
    </source>
</evidence>
<keyword evidence="1" id="KW-1133">Transmembrane helix</keyword>
<feature type="transmembrane region" description="Helical" evidence="1">
    <location>
        <begin position="95"/>
        <end position="118"/>
    </location>
</feature>
<dbReference type="AlphaFoldDB" id="A0A178VJE0"/>
<accession>A0A178VJE0</accession>
<sequence>MARELHLIWMIFCVHLIGFSSQQETGFIYKRFGETGHGVAKGLLKLTDGSRVKMGHTFFKNPCEFGSTRLLSFPTQFVCALASKAGFVCDCVTALLVQAFVLLTIIMYLALGAVIVYLERKWYNKDGLVRKRGFREVNRGTPIETRRERRRKERKNRK</sequence>
<comment type="caution">
    <text evidence="2">The sequence shown here is derived from an EMBL/GenBank/DDBJ whole genome shotgun (WGS) entry which is preliminary data.</text>
</comment>
<protein>
    <recommendedName>
        <fullName evidence="4">Transmembrane protein</fullName>
    </recommendedName>
</protein>
<gene>
    <name evidence="2" type="ordered locus">AXX17_At3g39300</name>
</gene>
<dbReference type="EMBL" id="LUHQ01000003">
    <property type="protein sequence ID" value="OAP05153.1"/>
    <property type="molecule type" value="Genomic_DNA"/>
</dbReference>
<name>A0A178VJE0_ARATH</name>
<keyword evidence="1" id="KW-0812">Transmembrane</keyword>
<evidence type="ECO:0008006" key="4">
    <source>
        <dbReference type="Google" id="ProtNLM"/>
    </source>
</evidence>
<reference evidence="3" key="1">
    <citation type="journal article" date="2016" name="Proc. Natl. Acad. Sci. U.S.A.">
        <title>Chromosome-level assembly of Arabidopsis thaliana Ler reveals the extent of translocation and inversion polymorphisms.</title>
        <authorList>
            <person name="Zapata L."/>
            <person name="Ding J."/>
            <person name="Willing E.M."/>
            <person name="Hartwig B."/>
            <person name="Bezdan D."/>
            <person name="Jiao W.B."/>
            <person name="Patel V."/>
            <person name="Velikkakam James G."/>
            <person name="Koornneef M."/>
            <person name="Ossowski S."/>
            <person name="Schneeberger K."/>
        </authorList>
    </citation>
    <scope>NUCLEOTIDE SEQUENCE [LARGE SCALE GENOMIC DNA]</scope>
    <source>
        <strain evidence="3">cv. Landsberg erecta</strain>
    </source>
</reference>
<evidence type="ECO:0000313" key="2">
    <source>
        <dbReference type="EMBL" id="OAP05153.1"/>
    </source>
</evidence>